<feature type="domain" description="Viral desmoplakin N-terminal" evidence="3">
    <location>
        <begin position="15"/>
        <end position="97"/>
    </location>
</feature>
<dbReference type="Proteomes" id="UP000204293">
    <property type="component" value="Segment"/>
</dbReference>
<sequence length="678" mass="79875">MASSGLLFNDMTLTRYRGVDVTPHTFNNLLKTIAQRSTSNTSTTKTKFEERIRDIILKFNPALERSSADMSTEYLLINSLRMGDKKEVTHNYNYNYSRWDTEPGDDTHNGDVDDDDNNYIDDLKELSEEDWDSEGIFNLLRDVCGSRSKPYVKKIKKKYDRYMTSFSNTEDESTNVKNILGIRRYNREKHNAFLRQCRTVLEQNTNMDSADSLDKYIMSMAELSQVIKALDGAKTDLQNDNEVLRNNLSSTQRELEATKTTVKEYESTVKEYETKLMSLQDYIKTIDNDMREKCNTIQTNSRDMAKMGAKLGEQSEELEKLRSDYFELQSFSEQMKNRITVLEQSLQNAHKENNDLINKNVRLETELNELKREMQSQQTKIDSYDCVLKNRDKDNEDKDKERLALRYQCEELQDKLEETENDKHKLMKEIHEANMFAKEMDDRHRTCDAKISELEQIIHHKNTELELMRSRLQDADSKIKKEIEENQYVLRDYMETCKTKQIEIDEIKNKNQQLLETYKDAEEKLLEKDRVIKEQGRTYTILQKKLTQQEEDYKKMYKEHEDLLVNENNKNVKLKECLKSTRLENDSLKKELESITNTLKELKSKHDLKLKAVKEEITKNLTIEFAKEKEKLEKKLKRPLNDDKVSTSISFIKKTRVKSVPPTDKVKPVSPTEKNQTK</sequence>
<evidence type="ECO:0000256" key="1">
    <source>
        <dbReference type="SAM" id="Coils"/>
    </source>
</evidence>
<dbReference type="KEGG" id="vg:30685101"/>
<dbReference type="RefSeq" id="YP_009330229.1">
    <property type="nucleotide sequence ID" value="NC_032255.1"/>
</dbReference>
<dbReference type="EMBL" id="KX151395">
    <property type="protein sequence ID" value="APO13981.1"/>
    <property type="molecule type" value="Genomic_DNA"/>
</dbReference>
<evidence type="ECO:0000259" key="3">
    <source>
        <dbReference type="Pfam" id="PF06771"/>
    </source>
</evidence>
<evidence type="ECO:0000313" key="5">
    <source>
        <dbReference type="Proteomes" id="UP000204293"/>
    </source>
</evidence>
<dbReference type="Pfam" id="PF06771">
    <property type="entry name" value="Desmo_N"/>
    <property type="match status" value="1"/>
</dbReference>
<dbReference type="OrthoDB" id="9145at10239"/>
<reference evidence="4 5" key="1">
    <citation type="submission" date="2016-04" db="EMBL/GenBank/DDBJ databases">
        <title>Sequence analysis of the Plodia interpunctella granulovirus genome: Discovery of an unusual inhibitor-of-apoptosis (IAP) gene.</title>
        <authorList>
            <person name="Harrison R.L."/>
            <person name="Rowley D.L."/>
            <person name="Funk C.J."/>
        </authorList>
    </citation>
    <scope>NUCLEOTIDE SEQUENCE [LARGE SCALE GENOMIC DNA]</scope>
    <source>
        <strain evidence="4">Cambridge</strain>
    </source>
</reference>
<protein>
    <submittedName>
        <fullName evidence="4">Desmoplakin</fullName>
    </submittedName>
</protein>
<keyword evidence="5" id="KW-1185">Reference proteome</keyword>
<evidence type="ECO:0000256" key="2">
    <source>
        <dbReference type="SAM" id="MobiDB-lite"/>
    </source>
</evidence>
<feature type="region of interest" description="Disordered" evidence="2">
    <location>
        <begin position="655"/>
        <end position="678"/>
    </location>
</feature>
<evidence type="ECO:0000313" key="4">
    <source>
        <dbReference type="EMBL" id="APO13981.1"/>
    </source>
</evidence>
<name>A0A1L5JGR8_9BBAC</name>
<feature type="coiled-coil region" evidence="1">
    <location>
        <begin position="220"/>
        <end position="429"/>
    </location>
</feature>
<proteinExistence type="predicted"/>
<dbReference type="InterPro" id="IPR009615">
    <property type="entry name" value="Desmo_N"/>
</dbReference>
<feature type="coiled-coil region" evidence="1">
    <location>
        <begin position="465"/>
        <end position="605"/>
    </location>
</feature>
<keyword evidence="1" id="KW-0175">Coiled coil</keyword>
<dbReference type="GeneID" id="30685101"/>
<accession>A0A1L5JGR8</accession>
<organism evidence="4 5">
    <name type="scientific">Plodia interpunctella granulovirus</name>
    <dbReference type="NCBI Taxonomy" id="262175"/>
    <lineage>
        <taxon>Viruses</taxon>
        <taxon>Viruses incertae sedis</taxon>
        <taxon>Naldaviricetes</taxon>
        <taxon>Lefavirales</taxon>
        <taxon>Baculoviridae</taxon>
        <taxon>Betabaculovirus</taxon>
        <taxon>Betabaculovirus plinterpunctellae</taxon>
    </lineage>
</organism>
<dbReference type="Gene3D" id="1.10.287.1490">
    <property type="match status" value="1"/>
</dbReference>